<protein>
    <submittedName>
        <fullName evidence="3">Uncharacterized protein</fullName>
    </submittedName>
</protein>
<dbReference type="GeneID" id="23463348"/>
<accession>A0A0B5JBM8</accession>
<evidence type="ECO:0000256" key="2">
    <source>
        <dbReference type="SAM" id="Phobius"/>
    </source>
</evidence>
<dbReference type="Proteomes" id="UP000202511">
    <property type="component" value="Segment"/>
</dbReference>
<name>A0A0B5JBM8_9VIRU</name>
<keyword evidence="2" id="KW-0472">Membrane</keyword>
<keyword evidence="2" id="KW-1133">Transmembrane helix</keyword>
<feature type="region of interest" description="Disordered" evidence="1">
    <location>
        <begin position="153"/>
        <end position="175"/>
    </location>
</feature>
<dbReference type="EMBL" id="KP136319">
    <property type="protein sequence ID" value="AJF98431.1"/>
    <property type="molecule type" value="Genomic_DNA"/>
</dbReference>
<sequence length="175" mass="18374">MEQLKSSSVPLLVIARPRRGGGDGSDACRRSLPVAPGHPRPFLFSLSLSLSLSLFFFSFSFLLLSATEGLSLPVLSVRGSAAAAAAACRSVAAVSPFLLGPPVLRAPALSCGQVRAGAATTTGGATVEPNTCRRTIGQKGRKPQMPWWAHWTADGHEKGPPTAPTMTITQKRQQL</sequence>
<keyword evidence="2" id="KW-0812">Transmembrane</keyword>
<evidence type="ECO:0000256" key="1">
    <source>
        <dbReference type="SAM" id="MobiDB-lite"/>
    </source>
</evidence>
<reference evidence="3 4" key="1">
    <citation type="journal article" date="2015" name="Parasitol. Res.">
        <title>Viruses in close associations with free-living amoebae.</title>
        <authorList>
            <person name="Scheid P."/>
        </authorList>
    </citation>
    <scope>NUCLEOTIDE SEQUENCE [LARGE SCALE GENOMIC DNA]</scope>
    <source>
        <strain evidence="3">KlaHel</strain>
    </source>
</reference>
<evidence type="ECO:0000313" key="4">
    <source>
        <dbReference type="Proteomes" id="UP000202511"/>
    </source>
</evidence>
<feature type="transmembrane region" description="Helical" evidence="2">
    <location>
        <begin position="42"/>
        <end position="64"/>
    </location>
</feature>
<proteinExistence type="predicted"/>
<feature type="compositionally biased region" description="Polar residues" evidence="1">
    <location>
        <begin position="164"/>
        <end position="175"/>
    </location>
</feature>
<dbReference type="KEGG" id="vg:23463348"/>
<evidence type="ECO:0000313" key="3">
    <source>
        <dbReference type="EMBL" id="AJF98431.1"/>
    </source>
</evidence>
<dbReference type="RefSeq" id="YP_009120666.1">
    <property type="nucleotide sequence ID" value="NC_026440.1"/>
</dbReference>
<organism evidence="3 4">
    <name type="scientific">Pandoravirus inopinatum</name>
    <dbReference type="NCBI Taxonomy" id="1605721"/>
    <lineage>
        <taxon>Viruses</taxon>
        <taxon>Pandoravirus</taxon>
    </lineage>
</organism>